<accession>A0A0N8FXB1</accession>
<dbReference type="EC" id="2.3.2.17" evidence="2"/>
<dbReference type="EMBL" id="LHQM01000010">
    <property type="protein sequence ID" value="KPJ22635.1"/>
    <property type="molecule type" value="Genomic_DNA"/>
</dbReference>
<dbReference type="PATRIC" id="fig|119224.3.peg.119"/>
<evidence type="ECO:0000256" key="3">
    <source>
        <dbReference type="ARBA" id="ARBA00016236"/>
    </source>
</evidence>
<dbReference type="PANTHER" id="PTHR36174">
    <property type="entry name" value="LIPID II:GLYCINE GLYCYLTRANSFERASE"/>
    <property type="match status" value="1"/>
</dbReference>
<evidence type="ECO:0000256" key="12">
    <source>
        <dbReference type="ARBA" id="ARBA00047483"/>
    </source>
</evidence>
<protein>
    <recommendedName>
        <fullName evidence="3">Aminoacyltransferase FemA</fullName>
        <ecNumber evidence="2">2.3.2.17</ecNumber>
    </recommendedName>
    <alternativeName>
        <fullName evidence="11">Factor essential for expression of methicillin resistance A</fullName>
    </alternativeName>
    <alternativeName>
        <fullName evidence="10">N-acetylmuramoyl-L-alanyl-D-glutamyl-L-lysyl-(N6-glycyl)-D-alanyl-D-alanine-diphosphoundecaprenyl-N-acetylglucosamine:glycine glycyltransferase</fullName>
    </alternativeName>
</protein>
<reference evidence="13 14" key="1">
    <citation type="submission" date="2015-08" db="EMBL/GenBank/DDBJ databases">
        <title>Genome sequence of Streptococcus phocae subsp. phocae ATCC 51973T isolated from liver specimen obtained from seal.</title>
        <authorList>
            <person name="Avendano-Herrera R."/>
        </authorList>
    </citation>
    <scope>NUCLEOTIDE SEQUENCE [LARGE SCALE GENOMIC DNA]</scope>
    <source>
        <strain evidence="13 14">ATCC 51973</strain>
    </source>
</reference>
<evidence type="ECO:0000256" key="11">
    <source>
        <dbReference type="ARBA" id="ARBA00032233"/>
    </source>
</evidence>
<dbReference type="PROSITE" id="PS51191">
    <property type="entry name" value="FEMABX"/>
    <property type="match status" value="1"/>
</dbReference>
<evidence type="ECO:0000256" key="5">
    <source>
        <dbReference type="ARBA" id="ARBA00022679"/>
    </source>
</evidence>
<dbReference type="InterPro" id="IPR010978">
    <property type="entry name" value="tRNA-bd_arm"/>
</dbReference>
<sequence>MGFVTLNQQEFDAFAQTIERRYFEQSSSMSELLTKRGYQTELLGYQDDQGQLQVAALLFSAPVFGGKHCAIHYGPIYHNPVYLSPFLTALKAYAKKAKAIELVVKPYTNFDRLDDHGNQESLADDTLINLFKELGFQHTKPKSGFGEYDWIYVKDLTGITESNLLASFSKKGKALVKKANTFGIKIKALNRDELNLFKKVTASTSERRNYDDKPLEYYEYLFDSFKEQATFLVATLNFKDYYANLEKDQNQLKQKLDKLEADVIRNPNSEKKKNQLKEFSSQYQTFEVRKKEARTFIEKYNDQDVILAGSLFIFTPQEVVYFFSGSYVEFNKFYAPAVLQEHIMTEAIKRGITRYNLLGISGFFDGSDGVLGFKQNFNGHIERLCGTFTYHPNPLKYKLIEGTKKLLGRY</sequence>
<evidence type="ECO:0000256" key="9">
    <source>
        <dbReference type="ARBA" id="ARBA00023316"/>
    </source>
</evidence>
<dbReference type="AlphaFoldDB" id="A0A0N8FXB1"/>
<dbReference type="InterPro" id="IPR003447">
    <property type="entry name" value="FEMABX"/>
</dbReference>
<dbReference type="InterPro" id="IPR050644">
    <property type="entry name" value="PG_Glycine_Bridge_Synth"/>
</dbReference>
<evidence type="ECO:0000256" key="1">
    <source>
        <dbReference type="ARBA" id="ARBA00009943"/>
    </source>
</evidence>
<comment type="catalytic activity">
    <reaction evidence="12">
        <text>beta-D-GlcNAc-(1-&gt;4)-Mur2Ac(oyl-L-Ala-D-isoglutaminyl-L-Lys-(N(6)-Gly)-D-Ala-D-Ala)-di-trans,octa-cis-undecaprenyl diphosphate + 2 glycyl-tRNA(Gly) = MurNAc-L-Ala-D-isoglutaminyl-L-Lys-(N(6)-tri-Gly)-D-Ala-D-Ala-diphospho-di-trans,octa-cis-undecaprenyl-GlcNAc + 2 tRNA(Gly) + 2 H(+)</text>
        <dbReference type="Rhea" id="RHEA:30439"/>
        <dbReference type="Rhea" id="RHEA-COMP:9664"/>
        <dbReference type="Rhea" id="RHEA-COMP:9683"/>
        <dbReference type="ChEBI" id="CHEBI:15378"/>
        <dbReference type="ChEBI" id="CHEBI:62234"/>
        <dbReference type="ChEBI" id="CHEBI:62235"/>
        <dbReference type="ChEBI" id="CHEBI:78442"/>
        <dbReference type="ChEBI" id="CHEBI:78522"/>
        <dbReference type="EC" id="2.3.2.17"/>
    </reaction>
</comment>
<name>A0A0N8FXB1_9STRE</name>
<dbReference type="GO" id="GO:0016755">
    <property type="term" value="F:aminoacyltransferase activity"/>
    <property type="evidence" value="ECO:0007669"/>
    <property type="project" value="InterPro"/>
</dbReference>
<dbReference type="PANTHER" id="PTHR36174:SF2">
    <property type="entry name" value="AMINOACYLTRANSFERASE FEMA"/>
    <property type="match status" value="1"/>
</dbReference>
<dbReference type="GO" id="GO:0000166">
    <property type="term" value="F:nucleotide binding"/>
    <property type="evidence" value="ECO:0007669"/>
    <property type="project" value="InterPro"/>
</dbReference>
<dbReference type="Gene3D" id="1.20.58.90">
    <property type="match status" value="1"/>
</dbReference>
<evidence type="ECO:0000256" key="7">
    <source>
        <dbReference type="ARBA" id="ARBA00022984"/>
    </source>
</evidence>
<keyword evidence="5" id="KW-0808">Transferase</keyword>
<keyword evidence="8" id="KW-0012">Acyltransferase</keyword>
<evidence type="ECO:0000256" key="4">
    <source>
        <dbReference type="ARBA" id="ARBA00022490"/>
    </source>
</evidence>
<dbReference type="SUPFAM" id="SSF55729">
    <property type="entry name" value="Acyl-CoA N-acyltransferases (Nat)"/>
    <property type="match status" value="2"/>
</dbReference>
<keyword evidence="9" id="KW-0961">Cell wall biogenesis/degradation</keyword>
<keyword evidence="6" id="KW-0133">Cell shape</keyword>
<dbReference type="GO" id="GO:0009252">
    <property type="term" value="P:peptidoglycan biosynthetic process"/>
    <property type="evidence" value="ECO:0007669"/>
    <property type="project" value="UniProtKB-KW"/>
</dbReference>
<evidence type="ECO:0000256" key="6">
    <source>
        <dbReference type="ARBA" id="ARBA00022960"/>
    </source>
</evidence>
<comment type="caution">
    <text evidence="13">The sequence shown here is derived from an EMBL/GenBank/DDBJ whole genome shotgun (WGS) entry which is preliminary data.</text>
</comment>
<dbReference type="GO" id="GO:0071555">
    <property type="term" value="P:cell wall organization"/>
    <property type="evidence" value="ECO:0007669"/>
    <property type="project" value="UniProtKB-KW"/>
</dbReference>
<dbReference type="Gene3D" id="3.40.630.30">
    <property type="match status" value="2"/>
</dbReference>
<gene>
    <name evidence="13" type="ORF">AKK44_02995</name>
</gene>
<keyword evidence="7" id="KW-0573">Peptidoglycan synthesis</keyword>
<proteinExistence type="inferred from homology"/>
<dbReference type="Proteomes" id="UP000049578">
    <property type="component" value="Unassembled WGS sequence"/>
</dbReference>
<dbReference type="GO" id="GO:0008360">
    <property type="term" value="P:regulation of cell shape"/>
    <property type="evidence" value="ECO:0007669"/>
    <property type="project" value="UniProtKB-KW"/>
</dbReference>
<dbReference type="STRING" id="119224.AKK44_02995"/>
<evidence type="ECO:0000313" key="13">
    <source>
        <dbReference type="EMBL" id="KPJ22635.1"/>
    </source>
</evidence>
<dbReference type="SUPFAM" id="SSF46589">
    <property type="entry name" value="tRNA-binding arm"/>
    <property type="match status" value="1"/>
</dbReference>
<evidence type="ECO:0000256" key="10">
    <source>
        <dbReference type="ARBA" id="ARBA00030706"/>
    </source>
</evidence>
<dbReference type="InterPro" id="IPR016181">
    <property type="entry name" value="Acyl_CoA_acyltransferase"/>
</dbReference>
<organism evidence="13 14">
    <name type="scientific">Streptococcus phocae</name>
    <dbReference type="NCBI Taxonomy" id="119224"/>
    <lineage>
        <taxon>Bacteria</taxon>
        <taxon>Bacillati</taxon>
        <taxon>Bacillota</taxon>
        <taxon>Bacilli</taxon>
        <taxon>Lactobacillales</taxon>
        <taxon>Streptococcaceae</taxon>
        <taxon>Streptococcus</taxon>
    </lineage>
</organism>
<dbReference type="Pfam" id="PF02388">
    <property type="entry name" value="FemAB"/>
    <property type="match status" value="1"/>
</dbReference>
<evidence type="ECO:0000256" key="2">
    <source>
        <dbReference type="ARBA" id="ARBA00012466"/>
    </source>
</evidence>
<comment type="similarity">
    <text evidence="1">Belongs to the FemABX family.</text>
</comment>
<evidence type="ECO:0000313" key="14">
    <source>
        <dbReference type="Proteomes" id="UP000049578"/>
    </source>
</evidence>
<keyword evidence="4" id="KW-0963">Cytoplasm</keyword>
<dbReference type="RefSeq" id="WP_054278454.1">
    <property type="nucleotide sequence ID" value="NZ_LHQM01000010.1"/>
</dbReference>
<evidence type="ECO:0000256" key="8">
    <source>
        <dbReference type="ARBA" id="ARBA00023315"/>
    </source>
</evidence>
<keyword evidence="14" id="KW-1185">Reference proteome</keyword>